<comment type="caution">
    <text evidence="2">The sequence shown here is derived from an EMBL/GenBank/DDBJ whole genome shotgun (WGS) entry which is preliminary data.</text>
</comment>
<proteinExistence type="predicted"/>
<dbReference type="EMBL" id="MRZV01002392">
    <property type="protein sequence ID" value="PIK33820.1"/>
    <property type="molecule type" value="Genomic_DNA"/>
</dbReference>
<keyword evidence="3" id="KW-1185">Reference proteome</keyword>
<dbReference type="Proteomes" id="UP000230750">
    <property type="component" value="Unassembled WGS sequence"/>
</dbReference>
<protein>
    <submittedName>
        <fullName evidence="2">Uncharacterized protein</fullName>
    </submittedName>
</protein>
<feature type="compositionally biased region" description="Basic and acidic residues" evidence="1">
    <location>
        <begin position="80"/>
        <end position="97"/>
    </location>
</feature>
<name>A0A2G8JDJ9_STIJA</name>
<sequence length="108" mass="12377">MKTEGRSLDVARSSHIDAVYRQCWPHPATIKRQHGLKIHHNSLQQSQSKSFESSFDHEDLARSLPLREKVAPLKGHRAVHHLERDASRMGYKPEHRSTSLHADLGLDQ</sequence>
<evidence type="ECO:0000256" key="1">
    <source>
        <dbReference type="SAM" id="MobiDB-lite"/>
    </source>
</evidence>
<evidence type="ECO:0000313" key="2">
    <source>
        <dbReference type="EMBL" id="PIK33820.1"/>
    </source>
</evidence>
<feature type="region of interest" description="Disordered" evidence="1">
    <location>
        <begin position="75"/>
        <end position="108"/>
    </location>
</feature>
<organism evidence="2 3">
    <name type="scientific">Stichopus japonicus</name>
    <name type="common">Sea cucumber</name>
    <dbReference type="NCBI Taxonomy" id="307972"/>
    <lineage>
        <taxon>Eukaryota</taxon>
        <taxon>Metazoa</taxon>
        <taxon>Echinodermata</taxon>
        <taxon>Eleutherozoa</taxon>
        <taxon>Echinozoa</taxon>
        <taxon>Holothuroidea</taxon>
        <taxon>Aspidochirotacea</taxon>
        <taxon>Aspidochirotida</taxon>
        <taxon>Stichopodidae</taxon>
        <taxon>Apostichopus</taxon>
    </lineage>
</organism>
<dbReference type="AlphaFoldDB" id="A0A2G8JDJ9"/>
<accession>A0A2G8JDJ9</accession>
<gene>
    <name evidence="2" type="ORF">BSL78_29357</name>
</gene>
<feature type="non-terminal residue" evidence="2">
    <location>
        <position position="108"/>
    </location>
</feature>
<reference evidence="2 3" key="1">
    <citation type="journal article" date="2017" name="PLoS Biol.">
        <title>The sea cucumber genome provides insights into morphological evolution and visceral regeneration.</title>
        <authorList>
            <person name="Zhang X."/>
            <person name="Sun L."/>
            <person name="Yuan J."/>
            <person name="Sun Y."/>
            <person name="Gao Y."/>
            <person name="Zhang L."/>
            <person name="Li S."/>
            <person name="Dai H."/>
            <person name="Hamel J.F."/>
            <person name="Liu C."/>
            <person name="Yu Y."/>
            <person name="Liu S."/>
            <person name="Lin W."/>
            <person name="Guo K."/>
            <person name="Jin S."/>
            <person name="Xu P."/>
            <person name="Storey K.B."/>
            <person name="Huan P."/>
            <person name="Zhang T."/>
            <person name="Zhou Y."/>
            <person name="Zhang J."/>
            <person name="Lin C."/>
            <person name="Li X."/>
            <person name="Xing L."/>
            <person name="Huo D."/>
            <person name="Sun M."/>
            <person name="Wang L."/>
            <person name="Mercier A."/>
            <person name="Li F."/>
            <person name="Yang H."/>
            <person name="Xiang J."/>
        </authorList>
    </citation>
    <scope>NUCLEOTIDE SEQUENCE [LARGE SCALE GENOMIC DNA]</scope>
    <source>
        <strain evidence="2">Shaxun</strain>
        <tissue evidence="2">Muscle</tissue>
    </source>
</reference>
<evidence type="ECO:0000313" key="3">
    <source>
        <dbReference type="Proteomes" id="UP000230750"/>
    </source>
</evidence>